<feature type="compositionally biased region" description="Polar residues" evidence="1">
    <location>
        <begin position="54"/>
        <end position="76"/>
    </location>
</feature>
<evidence type="ECO:0000313" key="3">
    <source>
        <dbReference type="Proteomes" id="UP000663827"/>
    </source>
</evidence>
<sequence>MSDPNHPIFKQFTELDPSTIIIYDAPHPDWVWDQPPIMGTLTPGQAHRTPEQIPGNSKSSVPRTNGSQAQARSQRWQPDFPGLWDDVPGSGTTITYNNSAGSNIPHTRPYPLPQPNQSLPALSMAPEGLAGPACRLPERQDRREYHTGDGRIVELKHHRL</sequence>
<feature type="compositionally biased region" description="Polar residues" evidence="1">
    <location>
        <begin position="90"/>
        <end position="105"/>
    </location>
</feature>
<feature type="compositionally biased region" description="Basic and acidic residues" evidence="1">
    <location>
        <begin position="136"/>
        <end position="160"/>
    </location>
</feature>
<protein>
    <submittedName>
        <fullName evidence="2">Uncharacterized protein</fullName>
    </submittedName>
</protein>
<evidence type="ECO:0000313" key="2">
    <source>
        <dbReference type="EMBL" id="CAE7188057.1"/>
    </source>
</evidence>
<dbReference type="EMBL" id="CAJNJQ010002908">
    <property type="protein sequence ID" value="CAE7188057.1"/>
    <property type="molecule type" value="Genomic_DNA"/>
</dbReference>
<organism evidence="2 3">
    <name type="scientific">Rhizoctonia solani</name>
    <dbReference type="NCBI Taxonomy" id="456999"/>
    <lineage>
        <taxon>Eukaryota</taxon>
        <taxon>Fungi</taxon>
        <taxon>Dikarya</taxon>
        <taxon>Basidiomycota</taxon>
        <taxon>Agaricomycotina</taxon>
        <taxon>Agaricomycetes</taxon>
        <taxon>Cantharellales</taxon>
        <taxon>Ceratobasidiaceae</taxon>
        <taxon>Rhizoctonia</taxon>
    </lineage>
</organism>
<proteinExistence type="predicted"/>
<gene>
    <name evidence="2" type="ORF">RDB_LOCUS124318</name>
</gene>
<feature type="region of interest" description="Disordered" evidence="1">
    <location>
        <begin position="35"/>
        <end position="108"/>
    </location>
</feature>
<dbReference type="AlphaFoldDB" id="A0A8H3HZR6"/>
<reference evidence="2" key="1">
    <citation type="submission" date="2021-01" db="EMBL/GenBank/DDBJ databases">
        <authorList>
            <person name="Kaushik A."/>
        </authorList>
    </citation>
    <scope>NUCLEOTIDE SEQUENCE</scope>
    <source>
        <strain evidence="2">AG5</strain>
    </source>
</reference>
<dbReference type="Proteomes" id="UP000663827">
    <property type="component" value="Unassembled WGS sequence"/>
</dbReference>
<accession>A0A8H3HZR6</accession>
<name>A0A8H3HZR6_9AGAM</name>
<comment type="caution">
    <text evidence="2">The sequence shown here is derived from an EMBL/GenBank/DDBJ whole genome shotgun (WGS) entry which is preliminary data.</text>
</comment>
<feature type="region of interest" description="Disordered" evidence="1">
    <location>
        <begin position="122"/>
        <end position="160"/>
    </location>
</feature>
<evidence type="ECO:0000256" key="1">
    <source>
        <dbReference type="SAM" id="MobiDB-lite"/>
    </source>
</evidence>